<feature type="domain" description="ChrR-like cupin" evidence="1">
    <location>
        <begin position="7"/>
        <end position="91"/>
    </location>
</feature>
<dbReference type="SUPFAM" id="SSF51182">
    <property type="entry name" value="RmlC-like cupins"/>
    <property type="match status" value="1"/>
</dbReference>
<dbReference type="InterPro" id="IPR014710">
    <property type="entry name" value="RmlC-like_jellyroll"/>
</dbReference>
<reference evidence="2 3" key="1">
    <citation type="submission" date="2020-10" db="EMBL/GenBank/DDBJ databases">
        <title>Connecting structure to function with the recovery of over 1000 high-quality activated sludge metagenome-assembled genomes encoding full-length rRNA genes using long-read sequencing.</title>
        <authorList>
            <person name="Singleton C.M."/>
            <person name="Petriglieri F."/>
            <person name="Kristensen J.M."/>
            <person name="Kirkegaard R.H."/>
            <person name="Michaelsen T.Y."/>
            <person name="Andersen M.H."/>
            <person name="Karst S.M."/>
            <person name="Dueholm M.S."/>
            <person name="Nielsen P.H."/>
            <person name="Albertsen M."/>
        </authorList>
    </citation>
    <scope>NUCLEOTIDE SEQUENCE [LARGE SCALE GENOMIC DNA]</scope>
    <source>
        <strain evidence="2">EsbW_18-Q3-R4-48_BATAC.463</strain>
    </source>
</reference>
<sequence length="198" mass="21119">MHGRDGGWSELKAGVQSKILRAGAGGSSVLIRLNPGATLPVHRHRHLEEGIVLTGSMQMGELDLGVADYHVSAPGSRHAVITSRDGCLTYLRGTSLGNTMGLVIELLGGLVPGAGEAPVTITGKDGQWQPIAEGVEEKRLWRDGQQASRFIRFAPGSSLAGHRACAGRGNDGCRWRNLLWRSPCPQPRISLCPGRYAP</sequence>
<dbReference type="InterPro" id="IPR025979">
    <property type="entry name" value="ChrR-like_cupin_dom"/>
</dbReference>
<evidence type="ECO:0000259" key="1">
    <source>
        <dbReference type="Pfam" id="PF12973"/>
    </source>
</evidence>
<comment type="caution">
    <text evidence="2">The sequence shown here is derived from an EMBL/GenBank/DDBJ whole genome shotgun (WGS) entry which is preliminary data.</text>
</comment>
<dbReference type="Proteomes" id="UP000739411">
    <property type="component" value="Unassembled WGS sequence"/>
</dbReference>
<name>A0A935MWK1_9RHOO</name>
<dbReference type="InterPro" id="IPR011051">
    <property type="entry name" value="RmlC_Cupin_sf"/>
</dbReference>
<dbReference type="Pfam" id="PF12973">
    <property type="entry name" value="Cupin_7"/>
    <property type="match status" value="1"/>
</dbReference>
<evidence type="ECO:0000313" key="3">
    <source>
        <dbReference type="Proteomes" id="UP000739411"/>
    </source>
</evidence>
<dbReference type="AlphaFoldDB" id="A0A935MWK1"/>
<dbReference type="Gene3D" id="2.60.120.10">
    <property type="entry name" value="Jelly Rolls"/>
    <property type="match status" value="2"/>
</dbReference>
<evidence type="ECO:0000313" key="2">
    <source>
        <dbReference type="EMBL" id="MBK7415922.1"/>
    </source>
</evidence>
<proteinExistence type="predicted"/>
<dbReference type="EMBL" id="JADJMS010000028">
    <property type="protein sequence ID" value="MBK7415922.1"/>
    <property type="molecule type" value="Genomic_DNA"/>
</dbReference>
<accession>A0A935MWK1</accession>
<gene>
    <name evidence="2" type="ORF">IPJ38_13200</name>
</gene>
<protein>
    <submittedName>
        <fullName evidence="2">Cupin domain-containing protein</fullName>
    </submittedName>
</protein>
<organism evidence="2 3">
    <name type="scientific">Candidatus Dechloromonas phosphorivorans</name>
    <dbReference type="NCBI Taxonomy" id="2899244"/>
    <lineage>
        <taxon>Bacteria</taxon>
        <taxon>Pseudomonadati</taxon>
        <taxon>Pseudomonadota</taxon>
        <taxon>Betaproteobacteria</taxon>
        <taxon>Rhodocyclales</taxon>
        <taxon>Azonexaceae</taxon>
        <taxon>Dechloromonas</taxon>
    </lineage>
</organism>